<feature type="region of interest" description="Disordered" evidence="4">
    <location>
        <begin position="344"/>
        <end position="394"/>
    </location>
</feature>
<dbReference type="Gene3D" id="3.80.10.10">
    <property type="entry name" value="Ribonuclease Inhibitor"/>
    <property type="match status" value="1"/>
</dbReference>
<gene>
    <name evidence="6" type="ORF">RDB_LOCUS80739</name>
</gene>
<dbReference type="AlphaFoldDB" id="A0A8H3C5V7"/>
<dbReference type="Proteomes" id="UP000663853">
    <property type="component" value="Unassembled WGS sequence"/>
</dbReference>
<keyword evidence="3" id="KW-0677">Repeat</keyword>
<protein>
    <recommendedName>
        <fullName evidence="8">Ran GTPase-activating protein 1</fullName>
    </recommendedName>
</protein>
<proteinExistence type="predicted"/>
<evidence type="ECO:0008006" key="8">
    <source>
        <dbReference type="Google" id="ProtNLM"/>
    </source>
</evidence>
<evidence type="ECO:0000256" key="3">
    <source>
        <dbReference type="ARBA" id="ARBA00022737"/>
    </source>
</evidence>
<keyword evidence="1" id="KW-0343">GTPase activation</keyword>
<dbReference type="Gene3D" id="1.20.1290.10">
    <property type="entry name" value="AhpD-like"/>
    <property type="match status" value="1"/>
</dbReference>
<organism evidence="6 7">
    <name type="scientific">Rhizoctonia solani</name>
    <dbReference type="NCBI Taxonomy" id="456999"/>
    <lineage>
        <taxon>Eukaryota</taxon>
        <taxon>Fungi</taxon>
        <taxon>Dikarya</taxon>
        <taxon>Basidiomycota</taxon>
        <taxon>Agaricomycotina</taxon>
        <taxon>Agaricomycetes</taxon>
        <taxon>Cantharellales</taxon>
        <taxon>Ceratobasidiaceae</taxon>
        <taxon>Rhizoctonia</taxon>
    </lineage>
</organism>
<evidence type="ECO:0000256" key="4">
    <source>
        <dbReference type="SAM" id="MobiDB-lite"/>
    </source>
</evidence>
<feature type="compositionally biased region" description="Acidic residues" evidence="4">
    <location>
        <begin position="350"/>
        <end position="371"/>
    </location>
</feature>
<evidence type="ECO:0000256" key="2">
    <source>
        <dbReference type="ARBA" id="ARBA00022614"/>
    </source>
</evidence>
<dbReference type="InterPro" id="IPR032675">
    <property type="entry name" value="LRR_dom_sf"/>
</dbReference>
<dbReference type="PANTHER" id="PTHR24113">
    <property type="entry name" value="RAN GTPASE-ACTIVATING PROTEIN 1"/>
    <property type="match status" value="1"/>
</dbReference>
<keyword evidence="5" id="KW-0812">Transmembrane</keyword>
<dbReference type="GO" id="GO:0006913">
    <property type="term" value="P:nucleocytoplasmic transport"/>
    <property type="evidence" value="ECO:0007669"/>
    <property type="project" value="TreeGrafter"/>
</dbReference>
<dbReference type="InterPro" id="IPR001611">
    <property type="entry name" value="Leu-rich_rpt"/>
</dbReference>
<dbReference type="Pfam" id="PF13516">
    <property type="entry name" value="LRR_6"/>
    <property type="match status" value="1"/>
</dbReference>
<comment type="caution">
    <text evidence="6">The sequence shown here is derived from an EMBL/GenBank/DDBJ whole genome shotgun (WGS) entry which is preliminary data.</text>
</comment>
<dbReference type="GO" id="GO:0005634">
    <property type="term" value="C:nucleus"/>
    <property type="evidence" value="ECO:0007669"/>
    <property type="project" value="TreeGrafter"/>
</dbReference>
<evidence type="ECO:0000256" key="5">
    <source>
        <dbReference type="SAM" id="Phobius"/>
    </source>
</evidence>
<dbReference type="InterPro" id="IPR029032">
    <property type="entry name" value="AhpD-like"/>
</dbReference>
<dbReference type="SUPFAM" id="SSF52047">
    <property type="entry name" value="RNI-like"/>
    <property type="match status" value="1"/>
</dbReference>
<dbReference type="SMART" id="SM00368">
    <property type="entry name" value="LRR_RI"/>
    <property type="match status" value="6"/>
</dbReference>
<keyword evidence="5" id="KW-1133">Transmembrane helix</keyword>
<keyword evidence="2" id="KW-0433">Leucine-rich repeat</keyword>
<keyword evidence="5" id="KW-0472">Membrane</keyword>
<dbReference type="GO" id="GO:0031267">
    <property type="term" value="F:small GTPase binding"/>
    <property type="evidence" value="ECO:0007669"/>
    <property type="project" value="TreeGrafter"/>
</dbReference>
<dbReference type="CDD" id="cd00116">
    <property type="entry name" value="LRR_RI"/>
    <property type="match status" value="1"/>
</dbReference>
<dbReference type="GO" id="GO:0005829">
    <property type="term" value="C:cytosol"/>
    <property type="evidence" value="ECO:0007669"/>
    <property type="project" value="TreeGrafter"/>
</dbReference>
<sequence length="642" mass="70524">MASTTPSGTYADPSKVFTIHGKGLTLSTREDIEPYIKQMREIKDLEEVHFGGNTLGVGACEAIAEVLKEVDTLKIADFHDIFTRRLITEIPQALSAICDALKDKKSLIELNLSDNAFGGRSAEPMVPFLTHNRHFQIFKLNNNGLGISGGKIIADALLANAEASKAQGIHPTPLRTIICGRNRLENGSAPFWAKAFAAHGGLTEVRMPQNGIRMEGIAEISQGLAKCPSLQVLDLQDNTCTESGSRAVAEALRSWPDLRTLNLSDCLLSPKGGIALATALKEGRCPKLETLKIQYGEWDHRAINILAEAIKEKLPNLTTLELNGNRADPEDECVTNVRDALESHDHADALDELDDMEEFDEEEAEREEEEAEVKRGDASDEEEEKEKEKDNKVTAQVNEKLDDAADMLAELMGKLLIIMHFCLALQLLFPLLWLVGFSNAVELQNSTSYSHSQPAQRIPNVNPAPGTNALADSIRTEQNGTLRALDMALLNSPQFTIGWNALFRQIRYNSTIPGDIRELSILRIAALQGAAYQWQQHESVGRSEGLTSTQLKLIRDPAFSPYGATVPSAFNSKQIAALKFADASTRNSHVYDDVWNGLAKQFPNAQQITELVLTVSAYNLVSRFLLAVSVDGVAEMQVPYPT</sequence>
<name>A0A8H3C5V7_9AGAM</name>
<reference evidence="6" key="1">
    <citation type="submission" date="2021-01" db="EMBL/GenBank/DDBJ databases">
        <authorList>
            <person name="Kaushik A."/>
        </authorList>
    </citation>
    <scope>NUCLEOTIDE SEQUENCE</scope>
    <source>
        <strain evidence="6">AG6-10EEA</strain>
    </source>
</reference>
<dbReference type="GO" id="GO:0005096">
    <property type="term" value="F:GTPase activator activity"/>
    <property type="evidence" value="ECO:0007669"/>
    <property type="project" value="UniProtKB-KW"/>
</dbReference>
<dbReference type="InterPro" id="IPR027038">
    <property type="entry name" value="RanGap"/>
</dbReference>
<dbReference type="EMBL" id="CAJMXA010002096">
    <property type="protein sequence ID" value="CAE6475544.1"/>
    <property type="molecule type" value="Genomic_DNA"/>
</dbReference>
<dbReference type="SUPFAM" id="SSF69118">
    <property type="entry name" value="AhpD-like"/>
    <property type="match status" value="1"/>
</dbReference>
<evidence type="ECO:0000313" key="6">
    <source>
        <dbReference type="EMBL" id="CAE6475544.1"/>
    </source>
</evidence>
<dbReference type="PANTHER" id="PTHR24113:SF12">
    <property type="entry name" value="RAN GTPASE-ACTIVATING PROTEIN 1"/>
    <property type="match status" value="1"/>
</dbReference>
<evidence type="ECO:0000313" key="7">
    <source>
        <dbReference type="Proteomes" id="UP000663853"/>
    </source>
</evidence>
<evidence type="ECO:0000256" key="1">
    <source>
        <dbReference type="ARBA" id="ARBA00022468"/>
    </source>
</evidence>
<dbReference type="GO" id="GO:0048471">
    <property type="term" value="C:perinuclear region of cytoplasm"/>
    <property type="evidence" value="ECO:0007669"/>
    <property type="project" value="TreeGrafter"/>
</dbReference>
<feature type="transmembrane region" description="Helical" evidence="5">
    <location>
        <begin position="415"/>
        <end position="436"/>
    </location>
</feature>
<accession>A0A8H3C5V7</accession>